<accession>E8QW58</accession>
<evidence type="ECO:0000313" key="2">
    <source>
        <dbReference type="Proteomes" id="UP000007467"/>
    </source>
</evidence>
<gene>
    <name evidence="1" type="ordered locus">HPSA_03400</name>
</gene>
<dbReference type="AlphaFoldDB" id="E8QW58"/>
<reference evidence="2" key="1">
    <citation type="submission" date="2010-11" db="EMBL/GenBank/DDBJ databases">
        <title>Genome sequence of Helicobacter pylori strain SouthAfrica7.</title>
        <authorList>
            <person name="Kersulyte D."/>
            <person name="Segal I."/>
            <person name="Mistry R."/>
            <person name="Berg D.E."/>
        </authorList>
    </citation>
    <scope>NUCLEOTIDE SEQUENCE [LARGE SCALE GENOMIC DNA]</scope>
    <source>
        <strain evidence="2">SouthAfrica7</strain>
    </source>
</reference>
<evidence type="ECO:0000313" key="1">
    <source>
        <dbReference type="EMBL" id="ADU84679.1"/>
    </source>
</evidence>
<name>E8QW58_HELPW</name>
<dbReference type="EMBL" id="CP002336">
    <property type="protein sequence ID" value="ADU84679.1"/>
    <property type="molecule type" value="Genomic_DNA"/>
</dbReference>
<reference evidence="1 2" key="2">
    <citation type="journal article" date="2013" name="Genome Announc.">
        <title>Genome Sequences of Three hpAfrica2 Strains of Helicobacter pylori.</title>
        <authorList>
            <person name="Duncan S.S."/>
            <person name="Bertoli M.T."/>
            <person name="Kersulyte D."/>
            <person name="Valk P.L."/>
            <person name="Tamma S."/>
            <person name="Segal I."/>
            <person name="McClain M.S."/>
            <person name="Cover T.L."/>
            <person name="Berg D.E."/>
        </authorList>
    </citation>
    <scope>NUCLEOTIDE SEQUENCE [LARGE SCALE GENOMIC DNA]</scope>
    <source>
        <strain evidence="1 2">SouthAfrica7</strain>
    </source>
</reference>
<dbReference type="HOGENOM" id="CLU_3382277_0_0_7"/>
<dbReference type="KEGG" id="hes:HPSA_03400"/>
<proteinExistence type="predicted"/>
<protein>
    <submittedName>
        <fullName evidence="1">Uncharacterized protein</fullName>
    </submittedName>
</protein>
<dbReference type="Proteomes" id="UP000007467">
    <property type="component" value="Chromosome"/>
</dbReference>
<sequence length="30" mass="3520">MSRIHDFPFYIILNIKAMSLLKNIDLIAQT</sequence>
<organism evidence="1 2">
    <name type="scientific">Helicobacter pylori (strain SouthAfrica7)</name>
    <dbReference type="NCBI Taxonomy" id="907239"/>
    <lineage>
        <taxon>Bacteria</taxon>
        <taxon>Pseudomonadati</taxon>
        <taxon>Campylobacterota</taxon>
        <taxon>Epsilonproteobacteria</taxon>
        <taxon>Campylobacterales</taxon>
        <taxon>Helicobacteraceae</taxon>
        <taxon>Helicobacter</taxon>
    </lineage>
</organism>